<dbReference type="EMBL" id="JAHJDP010000012">
    <property type="protein sequence ID" value="MBU2689688.1"/>
    <property type="molecule type" value="Genomic_DNA"/>
</dbReference>
<dbReference type="Pfam" id="PF01370">
    <property type="entry name" value="Epimerase"/>
    <property type="match status" value="1"/>
</dbReference>
<sequence length="352" mass="37931">MKILVSGGAGFIGSHLTDALVNQGHRVIVVDNLSSGRLANLKSARATGRAQFIRGNVKNRTLLRGLLPGVDLVFHLAAAVGVRNIIDRPLESLMNNLQGAASILEACHQSGGIKVVLFSSSEVYGKGLSAKLKESDDCILGPTSVMRWSYAASKVVDEFMALSYGKELGLPVVAVRCFNTCGPRQLGHFGMVLPRLILQALKGETMTVYGDGLQSRCFSFVGDVVRGVLMLAENPAAEGDVFNIGSDQETTVLDLAERIKTLTGSSSRVRLVPYADVYGRDFEDIRRRVPSLDKITHLTGYRPLADLDTLLLLTIRDIAKAKQLPLPESVTRSALPSVLSYCGPDAPLRVPC</sequence>
<gene>
    <name evidence="3" type="ORF">KJ970_02095</name>
</gene>
<name>A0A948RRI9_UNCEI</name>
<protein>
    <submittedName>
        <fullName evidence="3">NAD-dependent epimerase/dehydratase family protein</fullName>
    </submittedName>
</protein>
<dbReference type="Gene3D" id="3.40.50.720">
    <property type="entry name" value="NAD(P)-binding Rossmann-like Domain"/>
    <property type="match status" value="1"/>
</dbReference>
<accession>A0A948RRI9</accession>
<evidence type="ECO:0000259" key="2">
    <source>
        <dbReference type="Pfam" id="PF01370"/>
    </source>
</evidence>
<comment type="similarity">
    <text evidence="1">Belongs to the NAD(P)-dependent epimerase/dehydratase family.</text>
</comment>
<evidence type="ECO:0000313" key="3">
    <source>
        <dbReference type="EMBL" id="MBU2689688.1"/>
    </source>
</evidence>
<organism evidence="3 4">
    <name type="scientific">Eiseniibacteriota bacterium</name>
    <dbReference type="NCBI Taxonomy" id="2212470"/>
    <lineage>
        <taxon>Bacteria</taxon>
        <taxon>Candidatus Eiseniibacteriota</taxon>
    </lineage>
</organism>
<dbReference type="PANTHER" id="PTHR43000">
    <property type="entry name" value="DTDP-D-GLUCOSE 4,6-DEHYDRATASE-RELATED"/>
    <property type="match status" value="1"/>
</dbReference>
<reference evidence="3" key="1">
    <citation type="submission" date="2021-05" db="EMBL/GenBank/DDBJ databases">
        <title>Energy efficiency and biological interactions define the core microbiome of deep oligotrophic groundwater.</title>
        <authorList>
            <person name="Mehrshad M."/>
            <person name="Lopez-Fernandez M."/>
            <person name="Bell E."/>
            <person name="Bernier-Latmani R."/>
            <person name="Bertilsson S."/>
            <person name="Dopson M."/>
        </authorList>
    </citation>
    <scope>NUCLEOTIDE SEQUENCE</scope>
    <source>
        <strain evidence="3">Modern_marine.mb.64</strain>
    </source>
</reference>
<evidence type="ECO:0000256" key="1">
    <source>
        <dbReference type="ARBA" id="ARBA00007637"/>
    </source>
</evidence>
<dbReference type="InterPro" id="IPR001509">
    <property type="entry name" value="Epimerase_deHydtase"/>
</dbReference>
<feature type="domain" description="NAD-dependent epimerase/dehydratase" evidence="2">
    <location>
        <begin position="3"/>
        <end position="245"/>
    </location>
</feature>
<dbReference type="InterPro" id="IPR036291">
    <property type="entry name" value="NAD(P)-bd_dom_sf"/>
</dbReference>
<proteinExistence type="inferred from homology"/>
<dbReference type="SUPFAM" id="SSF51735">
    <property type="entry name" value="NAD(P)-binding Rossmann-fold domains"/>
    <property type="match status" value="1"/>
</dbReference>
<evidence type="ECO:0000313" key="4">
    <source>
        <dbReference type="Proteomes" id="UP000777784"/>
    </source>
</evidence>
<comment type="caution">
    <text evidence="3">The sequence shown here is derived from an EMBL/GenBank/DDBJ whole genome shotgun (WGS) entry which is preliminary data.</text>
</comment>
<dbReference type="Proteomes" id="UP000777784">
    <property type="component" value="Unassembled WGS sequence"/>
</dbReference>
<dbReference type="AlphaFoldDB" id="A0A948RRI9"/>
<dbReference type="PRINTS" id="PR01713">
    <property type="entry name" value="NUCEPIMERASE"/>
</dbReference>